<evidence type="ECO:0000256" key="6">
    <source>
        <dbReference type="ARBA" id="ARBA00023242"/>
    </source>
</evidence>
<evidence type="ECO:0000256" key="4">
    <source>
        <dbReference type="ARBA" id="ARBA00023172"/>
    </source>
</evidence>
<dbReference type="Pfam" id="PF09494">
    <property type="entry name" value="Slx4"/>
    <property type="match status" value="1"/>
</dbReference>
<dbReference type="EMBL" id="LMYN01000128">
    <property type="protein sequence ID" value="KRZ99646.1"/>
    <property type="molecule type" value="Genomic_DNA"/>
</dbReference>
<accession>A0A0V1PUH5</accession>
<sequence length="783" mass="89775">MSRLTEDNMDGADFASTQMQGRLEEFDEISKEEDNMKKRIEGLKKFKNIDTTLNNKQSLQNMNFKDRGVAKPKRRAKRDNNRIKSLTSLMEETYNKGKSFQELKKSNKGQKDVQLSIFQYFTGHKEKIGDILKRIESIEQKNVEQSDPHDTQHESKILYNKNEWTDIIKKIRIRFPELSNRTKKSLKYITHKIQQDQFRLTSESPKNNSSIWSQASAPPEKEFTDEDLKWLYDLTSEQIINENTILQNDLEESDNENPFVMTLSQVMNTSKSEGTIDSESDVILDSSPEPSPIKVKSLYKNESSNKTGHLSGQMIQVKNSIYDPGFNGNEIYSRQQDSVETAVSIESFPFAQSHREESIAKDMIGISDDRFQASHSIHGTQEIPIEVISSSIDQDEADDKRKGDFTAHYEENDEKEEKEEVIISSPIKDTEVFKTPTKRTPRSKNIIASPFQMNYDSSPLLIRSISATPRHETIVSEKSSAYSTAKSKFRYSSAQPIPSQYPFEDSEEEAIFSSIPPRQFHKKRKIYRTSRILVDGALNVVEESSENSKLKIRTIETKRLPLDSENEICDSEDEEANDNSISVIEITREIDGTDDLINLGKNSRHEHDTSILQVPSSPQVDNSNVLGLLHESDTGSVIDSERKHRGLIRSEALEASDDDFHKMSTKDLKARFHEWGLKPVKGKEKMIQILSETNKLIDQSQLNDDQEKPITTSQHAIKTNIYNRISVHLKQNQYWLDKIMSFEPINLYKLQDWLASGPAGARLETEILEKYCDELGIAYTDIK</sequence>
<evidence type="ECO:0000256" key="8">
    <source>
        <dbReference type="SAM" id="MobiDB-lite"/>
    </source>
</evidence>
<dbReference type="Proteomes" id="UP000054251">
    <property type="component" value="Unassembled WGS sequence"/>
</dbReference>
<evidence type="ECO:0000313" key="9">
    <source>
        <dbReference type="EMBL" id="KRZ99646.1"/>
    </source>
</evidence>
<evidence type="ECO:0000256" key="3">
    <source>
        <dbReference type="ARBA" id="ARBA00022763"/>
    </source>
</evidence>
<feature type="region of interest" description="Disordered" evidence="8">
    <location>
        <begin position="1"/>
        <end position="22"/>
    </location>
</feature>
<dbReference type="RefSeq" id="XP_015465749.1">
    <property type="nucleotide sequence ID" value="XM_015613416.1"/>
</dbReference>
<keyword evidence="5" id="KW-0234">DNA repair</keyword>
<feature type="region of interest" description="Disordered" evidence="8">
    <location>
        <begin position="199"/>
        <end position="220"/>
    </location>
</feature>
<keyword evidence="6" id="KW-0539">Nucleus</keyword>
<keyword evidence="3" id="KW-0227">DNA damage</keyword>
<organism evidence="9 10">
    <name type="scientific">Debaryomyces fabryi</name>
    <dbReference type="NCBI Taxonomy" id="58627"/>
    <lineage>
        <taxon>Eukaryota</taxon>
        <taxon>Fungi</taxon>
        <taxon>Dikarya</taxon>
        <taxon>Ascomycota</taxon>
        <taxon>Saccharomycotina</taxon>
        <taxon>Pichiomycetes</taxon>
        <taxon>Debaryomycetaceae</taxon>
        <taxon>Debaryomyces</taxon>
    </lineage>
</organism>
<dbReference type="InterPro" id="IPR018574">
    <property type="entry name" value="Structure-sp_endonuc_su_Slx4"/>
</dbReference>
<dbReference type="GO" id="GO:0004519">
    <property type="term" value="F:endonuclease activity"/>
    <property type="evidence" value="ECO:0007669"/>
    <property type="project" value="UniProtKB-KW"/>
</dbReference>
<dbReference type="AlphaFoldDB" id="A0A0V1PUH5"/>
<keyword evidence="4" id="KW-0233">DNA recombination</keyword>
<dbReference type="GO" id="GO:0033557">
    <property type="term" value="C:Slx1-Slx4 complex"/>
    <property type="evidence" value="ECO:0007669"/>
    <property type="project" value="InterPro"/>
</dbReference>
<proteinExistence type="inferred from homology"/>
<gene>
    <name evidence="9" type="ORF">AC631_04587</name>
</gene>
<evidence type="ECO:0000256" key="7">
    <source>
        <dbReference type="ARBA" id="ARBA00029496"/>
    </source>
</evidence>
<keyword evidence="9" id="KW-0255">Endonuclease</keyword>
<dbReference type="GO" id="GO:0006260">
    <property type="term" value="P:DNA replication"/>
    <property type="evidence" value="ECO:0007669"/>
    <property type="project" value="InterPro"/>
</dbReference>
<reference evidence="9 10" key="1">
    <citation type="submission" date="2015-11" db="EMBL/GenBank/DDBJ databases">
        <title>The genome of Debaryomyces fabryi.</title>
        <authorList>
            <person name="Tafer H."/>
            <person name="Lopandic K."/>
        </authorList>
    </citation>
    <scope>NUCLEOTIDE SEQUENCE [LARGE SCALE GENOMIC DNA]</scope>
    <source>
        <strain evidence="9 10">CBS 789</strain>
    </source>
</reference>
<keyword evidence="10" id="KW-1185">Reference proteome</keyword>
<keyword evidence="9" id="KW-0378">Hydrolase</keyword>
<name>A0A0V1PUH5_9ASCO</name>
<evidence type="ECO:0000256" key="1">
    <source>
        <dbReference type="ARBA" id="ARBA00004123"/>
    </source>
</evidence>
<dbReference type="GO" id="GO:0006310">
    <property type="term" value="P:DNA recombination"/>
    <property type="evidence" value="ECO:0007669"/>
    <property type="project" value="UniProtKB-KW"/>
</dbReference>
<feature type="compositionally biased region" description="Polar residues" evidence="8">
    <location>
        <begin position="199"/>
        <end position="216"/>
    </location>
</feature>
<comment type="caution">
    <text evidence="9">The sequence shown here is derived from an EMBL/GenBank/DDBJ whole genome shotgun (WGS) entry which is preliminary data.</text>
</comment>
<evidence type="ECO:0000313" key="10">
    <source>
        <dbReference type="Proteomes" id="UP000054251"/>
    </source>
</evidence>
<evidence type="ECO:0000256" key="2">
    <source>
        <dbReference type="ARBA" id="ARBA00006661"/>
    </source>
</evidence>
<dbReference type="OrthoDB" id="5349119at2759"/>
<comment type="similarity">
    <text evidence="2">Belongs to the SLX4 family.</text>
</comment>
<comment type="subcellular location">
    <subcellularLocation>
        <location evidence="1">Nucleus</location>
    </subcellularLocation>
</comment>
<dbReference type="GO" id="GO:0006281">
    <property type="term" value="P:DNA repair"/>
    <property type="evidence" value="ECO:0007669"/>
    <property type="project" value="UniProtKB-KW"/>
</dbReference>
<dbReference type="GeneID" id="26841596"/>
<protein>
    <recommendedName>
        <fullName evidence="7">Structure-specific endonuclease subunit SLX4</fullName>
    </recommendedName>
</protein>
<evidence type="ECO:0000256" key="5">
    <source>
        <dbReference type="ARBA" id="ARBA00023204"/>
    </source>
</evidence>
<keyword evidence="9" id="KW-0540">Nuclease</keyword>